<dbReference type="InterPro" id="IPR000326">
    <property type="entry name" value="PAP2/HPO"/>
</dbReference>
<dbReference type="RefSeq" id="WP_201080482.1">
    <property type="nucleotide sequence ID" value="NZ_CAJNAS010000005.1"/>
</dbReference>
<feature type="transmembrane region" description="Helical" evidence="1">
    <location>
        <begin position="128"/>
        <end position="146"/>
    </location>
</feature>
<dbReference type="CDD" id="cd01610">
    <property type="entry name" value="PAP2_like"/>
    <property type="match status" value="1"/>
</dbReference>
<sequence>MRLLSYITNFGDPYLTSLLAGVIILWLAATRAWRPLLAWTSCFSVGVLAVAASRLAHAGWGVEISALNFAVISGHSMLASAVYPTTFGLCATQAKPRTARLAYLLGFACALAIGVSRVLLGFHSTAEVVTGWLLGTLIAGMTCSLMSRSRVRTFSVGKFSMHDSTPFAATAMALIVICHGKIVPVSNWIDSNASEVTQWSKPQAVETR</sequence>
<dbReference type="Proteomes" id="UP000675121">
    <property type="component" value="Unassembled WGS sequence"/>
</dbReference>
<feature type="transmembrane region" description="Helical" evidence="1">
    <location>
        <begin position="101"/>
        <end position="122"/>
    </location>
</feature>
<reference evidence="3" key="1">
    <citation type="submission" date="2021-02" db="EMBL/GenBank/DDBJ databases">
        <authorList>
            <person name="Vanwijnsberghe S."/>
        </authorList>
    </citation>
    <scope>NUCLEOTIDE SEQUENCE</scope>
    <source>
        <strain evidence="3">R-70211</strain>
    </source>
</reference>
<evidence type="ECO:0000259" key="2">
    <source>
        <dbReference type="Pfam" id="PF01569"/>
    </source>
</evidence>
<protein>
    <recommendedName>
        <fullName evidence="2">Phosphatidic acid phosphatase type 2/haloperoxidase domain-containing protein</fullName>
    </recommendedName>
</protein>
<dbReference type="EMBL" id="CAJNAS010000005">
    <property type="protein sequence ID" value="CAE6882135.1"/>
    <property type="molecule type" value="Genomic_DNA"/>
</dbReference>
<organism evidence="3 4">
    <name type="scientific">Paraburkholderia domus</name>
    <dbReference type="NCBI Taxonomy" id="2793075"/>
    <lineage>
        <taxon>Bacteria</taxon>
        <taxon>Pseudomonadati</taxon>
        <taxon>Pseudomonadota</taxon>
        <taxon>Betaproteobacteria</taxon>
        <taxon>Burkholderiales</taxon>
        <taxon>Burkholderiaceae</taxon>
        <taxon>Paraburkholderia</taxon>
    </lineage>
</organism>
<keyword evidence="4" id="KW-1185">Reference proteome</keyword>
<comment type="caution">
    <text evidence="3">The sequence shown here is derived from an EMBL/GenBank/DDBJ whole genome shotgun (WGS) entry which is preliminary data.</text>
</comment>
<evidence type="ECO:0000256" key="1">
    <source>
        <dbReference type="SAM" id="Phobius"/>
    </source>
</evidence>
<proteinExistence type="predicted"/>
<dbReference type="InterPro" id="IPR036938">
    <property type="entry name" value="PAP2/HPO_sf"/>
</dbReference>
<feature type="transmembrane region" description="Helical" evidence="1">
    <location>
        <begin position="12"/>
        <end position="29"/>
    </location>
</feature>
<name>A0A9N8MPI4_9BURK</name>
<dbReference type="Pfam" id="PF01569">
    <property type="entry name" value="PAP2"/>
    <property type="match status" value="1"/>
</dbReference>
<feature type="domain" description="Phosphatidic acid phosphatase type 2/haloperoxidase" evidence="2">
    <location>
        <begin position="72"/>
        <end position="147"/>
    </location>
</feature>
<evidence type="ECO:0000313" key="4">
    <source>
        <dbReference type="Proteomes" id="UP000675121"/>
    </source>
</evidence>
<keyword evidence="1" id="KW-0472">Membrane</keyword>
<dbReference type="SUPFAM" id="SSF48317">
    <property type="entry name" value="Acid phosphatase/Vanadium-dependent haloperoxidase"/>
    <property type="match status" value="1"/>
</dbReference>
<feature type="transmembrane region" description="Helical" evidence="1">
    <location>
        <begin position="167"/>
        <end position="189"/>
    </location>
</feature>
<gene>
    <name evidence="3" type="ORF">R70211_02186</name>
</gene>
<dbReference type="AlphaFoldDB" id="A0A9N8MPI4"/>
<feature type="transmembrane region" description="Helical" evidence="1">
    <location>
        <begin position="69"/>
        <end position="89"/>
    </location>
</feature>
<accession>A0A9N8MPI4</accession>
<keyword evidence="1" id="KW-0812">Transmembrane</keyword>
<keyword evidence="1" id="KW-1133">Transmembrane helix</keyword>
<feature type="transmembrane region" description="Helical" evidence="1">
    <location>
        <begin position="36"/>
        <end position="57"/>
    </location>
</feature>
<dbReference type="Gene3D" id="1.20.144.10">
    <property type="entry name" value="Phosphatidic acid phosphatase type 2/haloperoxidase"/>
    <property type="match status" value="1"/>
</dbReference>
<evidence type="ECO:0000313" key="3">
    <source>
        <dbReference type="EMBL" id="CAE6882135.1"/>
    </source>
</evidence>